<dbReference type="InterPro" id="IPR013525">
    <property type="entry name" value="ABC2_TM"/>
</dbReference>
<evidence type="ECO:0000313" key="8">
    <source>
        <dbReference type="EMBL" id="MDZ8117892.1"/>
    </source>
</evidence>
<evidence type="ECO:0000256" key="1">
    <source>
        <dbReference type="ARBA" id="ARBA00004651"/>
    </source>
</evidence>
<dbReference type="Proteomes" id="UP001290861">
    <property type="component" value="Unassembled WGS sequence"/>
</dbReference>
<feature type="transmembrane region" description="Helical" evidence="6">
    <location>
        <begin position="172"/>
        <end position="194"/>
    </location>
</feature>
<evidence type="ECO:0000313" key="9">
    <source>
        <dbReference type="Proteomes" id="UP001290861"/>
    </source>
</evidence>
<dbReference type="PANTHER" id="PTHR30294">
    <property type="entry name" value="MEMBRANE COMPONENT OF ABC TRANSPORTER YHHJ-RELATED"/>
    <property type="match status" value="1"/>
</dbReference>
<feature type="transmembrane region" description="Helical" evidence="6">
    <location>
        <begin position="227"/>
        <end position="245"/>
    </location>
</feature>
<protein>
    <submittedName>
        <fullName evidence="8">ABC transporter permease</fullName>
    </submittedName>
</protein>
<proteinExistence type="predicted"/>
<comment type="caution">
    <text evidence="8">The sequence shown here is derived from an EMBL/GenBank/DDBJ whole genome shotgun (WGS) entry which is preliminary data.</text>
</comment>
<dbReference type="PANTHER" id="PTHR30294:SF29">
    <property type="entry name" value="MULTIDRUG ABC TRANSPORTER PERMEASE YBHS-RELATED"/>
    <property type="match status" value="1"/>
</dbReference>
<feature type="transmembrane region" description="Helical" evidence="6">
    <location>
        <begin position="100"/>
        <end position="121"/>
    </location>
</feature>
<reference evidence="8 9" key="1">
    <citation type="journal article" date="2024" name="Appl. Environ. Microbiol.">
        <title>Pontiella agarivorans sp. nov., a novel marine anaerobic bacterium capable of degrading macroalgal polysaccharides and fixing nitrogen.</title>
        <authorList>
            <person name="Liu N."/>
            <person name="Kivenson V."/>
            <person name="Peng X."/>
            <person name="Cui Z."/>
            <person name="Lankiewicz T.S."/>
            <person name="Gosselin K.M."/>
            <person name="English C.J."/>
            <person name="Blair E.M."/>
            <person name="O'Malley M.A."/>
            <person name="Valentine D.L."/>
        </authorList>
    </citation>
    <scope>NUCLEOTIDE SEQUENCE [LARGE SCALE GENOMIC DNA]</scope>
    <source>
        <strain evidence="8 9">NLcol2</strain>
    </source>
</reference>
<organism evidence="8 9">
    <name type="scientific">Pontiella agarivorans</name>
    <dbReference type="NCBI Taxonomy" id="3038953"/>
    <lineage>
        <taxon>Bacteria</taxon>
        <taxon>Pseudomonadati</taxon>
        <taxon>Kiritimatiellota</taxon>
        <taxon>Kiritimatiellia</taxon>
        <taxon>Kiritimatiellales</taxon>
        <taxon>Pontiellaceae</taxon>
        <taxon>Pontiella</taxon>
    </lineage>
</organism>
<sequence>MGVFLSLLKKELRTCFYSPIAYVVMFFFWILTGGNFYWLLINLAHGESLTSASQWMFSGFVLPFAIPVIVPLITMRLFAEERKLGTLEALLTTSVKVTELVLAKFFGAFIFYVVLWLPAIAYTCFQIKLAPAEVTGFPDLGALQAGVLGVMLVGALYIAIGLFMSTLTSNQIVAAISGFAILIGSLFVSMYMAYTAQSQSIRIVGQYYSSFAHMMEFSRGIVDSRVVVMYLGHAAWFLFAAVRVVEGRRV</sequence>
<evidence type="ECO:0000256" key="5">
    <source>
        <dbReference type="ARBA" id="ARBA00023136"/>
    </source>
</evidence>
<comment type="subcellular location">
    <subcellularLocation>
        <location evidence="1">Cell membrane</location>
        <topology evidence="1">Multi-pass membrane protein</topology>
    </subcellularLocation>
</comment>
<dbReference type="EMBL" id="JARVCO010000006">
    <property type="protein sequence ID" value="MDZ8117892.1"/>
    <property type="molecule type" value="Genomic_DNA"/>
</dbReference>
<keyword evidence="5 6" id="KW-0472">Membrane</keyword>
<feature type="transmembrane region" description="Helical" evidence="6">
    <location>
        <begin position="20"/>
        <end position="40"/>
    </location>
</feature>
<dbReference type="Pfam" id="PF12698">
    <property type="entry name" value="ABC2_membrane_3"/>
    <property type="match status" value="1"/>
</dbReference>
<evidence type="ECO:0000259" key="7">
    <source>
        <dbReference type="Pfam" id="PF12698"/>
    </source>
</evidence>
<evidence type="ECO:0000256" key="4">
    <source>
        <dbReference type="ARBA" id="ARBA00022989"/>
    </source>
</evidence>
<feature type="transmembrane region" description="Helical" evidence="6">
    <location>
        <begin position="141"/>
        <end position="160"/>
    </location>
</feature>
<dbReference type="InterPro" id="IPR051449">
    <property type="entry name" value="ABC-2_transporter_component"/>
</dbReference>
<feature type="domain" description="ABC-2 type transporter transmembrane" evidence="7">
    <location>
        <begin position="53"/>
        <end position="218"/>
    </location>
</feature>
<evidence type="ECO:0000256" key="3">
    <source>
        <dbReference type="ARBA" id="ARBA00022692"/>
    </source>
</evidence>
<feature type="transmembrane region" description="Helical" evidence="6">
    <location>
        <begin position="60"/>
        <end position="79"/>
    </location>
</feature>
<accession>A0ABU5MUQ8</accession>
<keyword evidence="4 6" id="KW-1133">Transmembrane helix</keyword>
<gene>
    <name evidence="8" type="ORF">P9H32_04570</name>
</gene>
<evidence type="ECO:0000256" key="2">
    <source>
        <dbReference type="ARBA" id="ARBA00022475"/>
    </source>
</evidence>
<evidence type="ECO:0000256" key="6">
    <source>
        <dbReference type="SAM" id="Phobius"/>
    </source>
</evidence>
<keyword evidence="3 6" id="KW-0812">Transmembrane</keyword>
<name>A0ABU5MUQ8_9BACT</name>
<dbReference type="RefSeq" id="WP_322607694.1">
    <property type="nucleotide sequence ID" value="NZ_JARVCO010000006.1"/>
</dbReference>
<keyword evidence="2" id="KW-1003">Cell membrane</keyword>
<keyword evidence="9" id="KW-1185">Reference proteome</keyword>